<evidence type="ECO:0000256" key="1">
    <source>
        <dbReference type="ARBA" id="ARBA00022485"/>
    </source>
</evidence>
<dbReference type="NCBIfam" id="NF008434">
    <property type="entry name" value="PRK11274.1"/>
    <property type="match status" value="1"/>
</dbReference>
<reference evidence="9 10" key="1">
    <citation type="submission" date="2024-04" db="EMBL/GenBank/DDBJ databases">
        <title>Novel species of the genus Ideonella isolated from streams.</title>
        <authorList>
            <person name="Lu H."/>
        </authorList>
    </citation>
    <scope>NUCLEOTIDE SEQUENCE [LARGE SCALE GENOMIC DNA]</scope>
    <source>
        <strain evidence="9 10">BYS139W</strain>
    </source>
</reference>
<dbReference type="PIRSF" id="PIRSF000139">
    <property type="entry name" value="Glc_ox_4Fe-4S"/>
    <property type="match status" value="1"/>
</dbReference>
<sequence>MQTRLAPEFQGTPDGESAEAILRKCVHCGFCTATCPTYQLLGDELDGPRGRIYLIKQVMEGATPTRATQSHLDRCLTCRNCESTCPSGVPYGQLVEIGRRVVDAKVPRPTGEKLQRWALKEGLTSPLFKTALALGQAARPLVPAALADKLPAGETPPRAHQWPQRPHTRKMLLLTGCVQPAMAPNINSATARVLDACGIQLLVEETAGCCGAIRDHLGDHDGGLADMRRNIDAWWPHIATGKVEGIIVNASGCSLMTREYGHALRHDPAYAEKAARISALTHDLSELLPELLPTLKRRLQPVLQVRAEAAAARVVPDGVADRKPPKAPPAGARAAASPQLLPGGGLRPVHVAFHPPCTLQHGLKLRGGVEAALREIGFEVSLAACDSHLCCGSAGTYSVLQPELSKQLRGRKLEQLGATGAPAIVSANIGCISHLQAGTATPVRHWVEVVDDLLAESASSLR</sequence>
<dbReference type="PANTHER" id="PTHR32479">
    <property type="entry name" value="GLYCOLATE OXIDASE IRON-SULFUR SUBUNIT"/>
    <property type="match status" value="1"/>
</dbReference>
<gene>
    <name evidence="9" type="primary">glcF</name>
    <name evidence="9" type="ORF">AACH11_10460</name>
</gene>
<evidence type="ECO:0000256" key="2">
    <source>
        <dbReference type="ARBA" id="ARBA00022723"/>
    </source>
</evidence>
<keyword evidence="4 6" id="KW-0408">Iron</keyword>
<dbReference type="EMBL" id="JBBUTF010000008">
    <property type="protein sequence ID" value="MEK8026379.1"/>
    <property type="molecule type" value="Genomic_DNA"/>
</dbReference>
<dbReference type="PANTHER" id="PTHR32479:SF17">
    <property type="entry name" value="GLYCOLATE OXIDASE IRON-SULFUR SUBUNIT"/>
    <property type="match status" value="1"/>
</dbReference>
<dbReference type="Gene3D" id="1.10.1060.10">
    <property type="entry name" value="Alpha-helical ferredoxin"/>
    <property type="match status" value="1"/>
</dbReference>
<evidence type="ECO:0000256" key="7">
    <source>
        <dbReference type="SAM" id="MobiDB-lite"/>
    </source>
</evidence>
<dbReference type="GO" id="GO:0019154">
    <property type="term" value="F:glycolate dehydrogenase activity"/>
    <property type="evidence" value="ECO:0007669"/>
    <property type="project" value="UniProtKB-EC"/>
</dbReference>
<evidence type="ECO:0000313" key="9">
    <source>
        <dbReference type="EMBL" id="MEK8026379.1"/>
    </source>
</evidence>
<dbReference type="Pfam" id="PF02754">
    <property type="entry name" value="CCG"/>
    <property type="match status" value="2"/>
</dbReference>
<organism evidence="9 10">
    <name type="scientific">Pseudaquabacterium rugosum</name>
    <dbReference type="NCBI Taxonomy" id="2984194"/>
    <lineage>
        <taxon>Bacteria</taxon>
        <taxon>Pseudomonadati</taxon>
        <taxon>Pseudomonadota</taxon>
        <taxon>Betaproteobacteria</taxon>
        <taxon>Burkholderiales</taxon>
        <taxon>Sphaerotilaceae</taxon>
        <taxon>Pseudaquabacterium</taxon>
    </lineage>
</organism>
<keyword evidence="2 6" id="KW-0479">Metal-binding</keyword>
<comment type="catalytic activity">
    <reaction evidence="6">
        <text>(R)-lactate + A = pyruvate + AH2</text>
        <dbReference type="Rhea" id="RHEA:15089"/>
        <dbReference type="ChEBI" id="CHEBI:13193"/>
        <dbReference type="ChEBI" id="CHEBI:15361"/>
        <dbReference type="ChEBI" id="CHEBI:16004"/>
        <dbReference type="ChEBI" id="CHEBI:17499"/>
    </reaction>
</comment>
<evidence type="ECO:0000256" key="6">
    <source>
        <dbReference type="PIRNR" id="PIRNR000139"/>
    </source>
</evidence>
<feature type="domain" description="4Fe-4S ferredoxin-type" evidence="8">
    <location>
        <begin position="65"/>
        <end position="97"/>
    </location>
</feature>
<keyword evidence="6" id="KW-0813">Transport</keyword>
<keyword evidence="5 6" id="KW-0411">Iron-sulfur</keyword>
<dbReference type="EC" id="1.1.99.14" evidence="6"/>
<comment type="caution">
    <text evidence="9">The sequence shown here is derived from an EMBL/GenBank/DDBJ whole genome shotgun (WGS) entry which is preliminary data.</text>
</comment>
<dbReference type="InterPro" id="IPR017896">
    <property type="entry name" value="4Fe4S_Fe-S-bd"/>
</dbReference>
<feature type="region of interest" description="Disordered" evidence="7">
    <location>
        <begin position="317"/>
        <end position="336"/>
    </location>
</feature>
<dbReference type="InterPro" id="IPR017900">
    <property type="entry name" value="4Fe4S_Fe_S_CS"/>
</dbReference>
<dbReference type="SUPFAM" id="SSF46548">
    <property type="entry name" value="alpha-helical ferredoxin"/>
    <property type="match status" value="1"/>
</dbReference>
<name>A0ABU9B917_9BURK</name>
<dbReference type="Pfam" id="PF13183">
    <property type="entry name" value="Fer4_8"/>
    <property type="match status" value="1"/>
</dbReference>
<dbReference type="PROSITE" id="PS51379">
    <property type="entry name" value="4FE4S_FER_2"/>
    <property type="match status" value="2"/>
</dbReference>
<comment type="catalytic activity">
    <reaction evidence="6">
        <text>glycolate + A = glyoxylate + AH2</text>
        <dbReference type="Rhea" id="RHEA:21264"/>
        <dbReference type="ChEBI" id="CHEBI:13193"/>
        <dbReference type="ChEBI" id="CHEBI:17499"/>
        <dbReference type="ChEBI" id="CHEBI:29805"/>
        <dbReference type="ChEBI" id="CHEBI:36655"/>
        <dbReference type="EC" id="1.1.99.14"/>
    </reaction>
</comment>
<keyword evidence="10" id="KW-1185">Reference proteome</keyword>
<dbReference type="RefSeq" id="WP_341374163.1">
    <property type="nucleotide sequence ID" value="NZ_JBBUTF010000008.1"/>
</dbReference>
<dbReference type="InterPro" id="IPR012257">
    <property type="entry name" value="Glc_ox_4Fe-4S"/>
</dbReference>
<dbReference type="PROSITE" id="PS00198">
    <property type="entry name" value="4FE4S_FER_1"/>
    <property type="match status" value="2"/>
</dbReference>
<dbReference type="InterPro" id="IPR009051">
    <property type="entry name" value="Helical_ferredxn"/>
</dbReference>
<evidence type="ECO:0000313" key="10">
    <source>
        <dbReference type="Proteomes" id="UP001368500"/>
    </source>
</evidence>
<protein>
    <recommendedName>
        <fullName evidence="6">Glycolate oxidase iron-sulfur subunit</fullName>
        <ecNumber evidence="6">1.1.99.14</ecNumber>
    </recommendedName>
</protein>
<proteinExistence type="predicted"/>
<evidence type="ECO:0000256" key="4">
    <source>
        <dbReference type="ARBA" id="ARBA00023004"/>
    </source>
</evidence>
<evidence type="ECO:0000256" key="3">
    <source>
        <dbReference type="ARBA" id="ARBA00022737"/>
    </source>
</evidence>
<keyword evidence="1 6" id="KW-0004">4Fe-4S</keyword>
<evidence type="ECO:0000259" key="8">
    <source>
        <dbReference type="PROSITE" id="PS51379"/>
    </source>
</evidence>
<evidence type="ECO:0000256" key="5">
    <source>
        <dbReference type="ARBA" id="ARBA00023014"/>
    </source>
</evidence>
<dbReference type="InterPro" id="IPR004017">
    <property type="entry name" value="Cys_rich_dom"/>
</dbReference>
<dbReference type="Proteomes" id="UP001368500">
    <property type="component" value="Unassembled WGS sequence"/>
</dbReference>
<comment type="cofactor">
    <cofactor evidence="6">
        <name>[4Fe-4S] cluster</name>
        <dbReference type="ChEBI" id="CHEBI:49883"/>
    </cofactor>
    <text evidence="6">Binds 2 [4Fe-4S] clusters.</text>
</comment>
<comment type="function">
    <text evidence="6">Component of a complex that catalyzes the oxidation of glycolate to glyoxylate.</text>
</comment>
<keyword evidence="6" id="KW-0249">Electron transport</keyword>
<keyword evidence="9" id="KW-0560">Oxidoreductase</keyword>
<keyword evidence="3" id="KW-0677">Repeat</keyword>
<accession>A0ABU9B917</accession>
<feature type="domain" description="4Fe-4S ferredoxin-type" evidence="8">
    <location>
        <begin position="16"/>
        <end position="47"/>
    </location>
</feature>